<dbReference type="Proteomes" id="UP000656367">
    <property type="component" value="Unassembled WGS sequence"/>
</dbReference>
<dbReference type="EMBL" id="BMON01000001">
    <property type="protein sequence ID" value="GGM32350.1"/>
    <property type="molecule type" value="Genomic_DNA"/>
</dbReference>
<reference evidence="2" key="1">
    <citation type="journal article" date="2014" name="Int. J. Syst. Evol. Microbiol.">
        <title>Complete genome sequence of Corynebacterium casei LMG S-19264T (=DSM 44701T), isolated from a smear-ripened cheese.</title>
        <authorList>
            <consortium name="US DOE Joint Genome Institute (JGI-PGF)"/>
            <person name="Walter F."/>
            <person name="Albersmeier A."/>
            <person name="Kalinowski J."/>
            <person name="Ruckert C."/>
        </authorList>
    </citation>
    <scope>NUCLEOTIDE SEQUENCE</scope>
    <source>
        <strain evidence="2">JCM 15759</strain>
    </source>
</reference>
<organism evidence="2 3">
    <name type="scientific">Haloarcula argentinensis</name>
    <dbReference type="NCBI Taxonomy" id="43776"/>
    <lineage>
        <taxon>Archaea</taxon>
        <taxon>Methanobacteriati</taxon>
        <taxon>Methanobacteriota</taxon>
        <taxon>Stenosarchaea group</taxon>
        <taxon>Halobacteria</taxon>
        <taxon>Halobacteriales</taxon>
        <taxon>Haloarculaceae</taxon>
        <taxon>Haloarcula</taxon>
    </lineage>
</organism>
<protein>
    <submittedName>
        <fullName evidence="2">Uncharacterized protein</fullName>
    </submittedName>
</protein>
<reference evidence="2" key="2">
    <citation type="submission" date="2020-09" db="EMBL/GenBank/DDBJ databases">
        <authorList>
            <person name="Sun Q."/>
            <person name="Ohkuma M."/>
        </authorList>
    </citation>
    <scope>NUCLEOTIDE SEQUENCE</scope>
    <source>
        <strain evidence="2">JCM 15759</strain>
    </source>
</reference>
<proteinExistence type="predicted"/>
<feature type="compositionally biased region" description="Basic and acidic residues" evidence="1">
    <location>
        <begin position="29"/>
        <end position="52"/>
    </location>
</feature>
<gene>
    <name evidence="2" type="ORF">GCM10009006_12370</name>
</gene>
<name>A0A830FSA3_HALAR</name>
<evidence type="ECO:0000256" key="1">
    <source>
        <dbReference type="SAM" id="MobiDB-lite"/>
    </source>
</evidence>
<feature type="region of interest" description="Disordered" evidence="1">
    <location>
        <begin position="13"/>
        <end position="70"/>
    </location>
</feature>
<evidence type="ECO:0000313" key="3">
    <source>
        <dbReference type="Proteomes" id="UP000656367"/>
    </source>
</evidence>
<accession>A0A830FSA3</accession>
<dbReference type="AlphaFoldDB" id="A0A830FSA3"/>
<evidence type="ECO:0000313" key="2">
    <source>
        <dbReference type="EMBL" id="GGM32350.1"/>
    </source>
</evidence>
<sequence>MCYGHIHERVLGDELSGFDDEEDGGIADKQQEGNRQRRHDDDRTHSRWKAEPAKGVVVPPRRIIKKHGDSQRRDKLICEYADHHRDSETEEGDDEALLIHIHTTL</sequence>
<feature type="compositionally biased region" description="Acidic residues" evidence="1">
    <location>
        <begin position="16"/>
        <end position="25"/>
    </location>
</feature>
<comment type="caution">
    <text evidence="2">The sequence shown here is derived from an EMBL/GenBank/DDBJ whole genome shotgun (WGS) entry which is preliminary data.</text>
</comment>